<sequence>MTTWEEERAASVSAGPGGAGGLRDDGGRPWSRALPVRGGGACAGSARRSGCPAPPPRWLDRARSVMVPFAAVTVLTALVVAGLVAQQ</sequence>
<evidence type="ECO:0000313" key="4">
    <source>
        <dbReference type="Proteomes" id="UP000623010"/>
    </source>
</evidence>
<reference evidence="3" key="1">
    <citation type="journal article" date="2014" name="Int. J. Syst. Evol. Microbiol.">
        <title>Complete genome sequence of Corynebacterium casei LMG S-19264T (=DSM 44701T), isolated from a smear-ripened cheese.</title>
        <authorList>
            <consortium name="US DOE Joint Genome Institute (JGI-PGF)"/>
            <person name="Walter F."/>
            <person name="Albersmeier A."/>
            <person name="Kalinowski J."/>
            <person name="Ruckert C."/>
        </authorList>
    </citation>
    <scope>NUCLEOTIDE SEQUENCE</scope>
    <source>
        <strain evidence="3">JCM 5016</strain>
    </source>
</reference>
<dbReference type="EMBL" id="BMWH01000025">
    <property type="protein sequence ID" value="GHA05655.1"/>
    <property type="molecule type" value="Genomic_DNA"/>
</dbReference>
<dbReference type="RefSeq" id="WP_190059850.1">
    <property type="nucleotide sequence ID" value="NZ_BMWH01000025.1"/>
</dbReference>
<protein>
    <submittedName>
        <fullName evidence="3">Uncharacterized protein</fullName>
    </submittedName>
</protein>
<keyword evidence="2" id="KW-1133">Transmembrane helix</keyword>
<evidence type="ECO:0000256" key="2">
    <source>
        <dbReference type="SAM" id="Phobius"/>
    </source>
</evidence>
<evidence type="ECO:0000313" key="3">
    <source>
        <dbReference type="EMBL" id="GHA05655.1"/>
    </source>
</evidence>
<organism evidence="3 4">
    <name type="scientific">Streptomyces echinoruber</name>
    <dbReference type="NCBI Taxonomy" id="68898"/>
    <lineage>
        <taxon>Bacteria</taxon>
        <taxon>Bacillati</taxon>
        <taxon>Actinomycetota</taxon>
        <taxon>Actinomycetes</taxon>
        <taxon>Kitasatosporales</taxon>
        <taxon>Streptomycetaceae</taxon>
        <taxon>Streptomyces</taxon>
    </lineage>
</organism>
<gene>
    <name evidence="3" type="ORF">GCM10010389_51400</name>
</gene>
<keyword evidence="2" id="KW-0472">Membrane</keyword>
<dbReference type="Proteomes" id="UP000623010">
    <property type="component" value="Unassembled WGS sequence"/>
</dbReference>
<comment type="caution">
    <text evidence="3">The sequence shown here is derived from an EMBL/GenBank/DDBJ whole genome shotgun (WGS) entry which is preliminary data.</text>
</comment>
<dbReference type="AlphaFoldDB" id="A0A918VJ29"/>
<accession>A0A918VJ29</accession>
<keyword evidence="4" id="KW-1185">Reference proteome</keyword>
<keyword evidence="2" id="KW-0812">Transmembrane</keyword>
<feature type="transmembrane region" description="Helical" evidence="2">
    <location>
        <begin position="65"/>
        <end position="85"/>
    </location>
</feature>
<feature type="region of interest" description="Disordered" evidence="1">
    <location>
        <begin position="1"/>
        <end position="55"/>
    </location>
</feature>
<proteinExistence type="predicted"/>
<evidence type="ECO:0000256" key="1">
    <source>
        <dbReference type="SAM" id="MobiDB-lite"/>
    </source>
</evidence>
<name>A0A918VJ29_9ACTN</name>
<reference evidence="3" key="2">
    <citation type="submission" date="2020-09" db="EMBL/GenBank/DDBJ databases">
        <authorList>
            <person name="Sun Q."/>
            <person name="Ohkuma M."/>
        </authorList>
    </citation>
    <scope>NUCLEOTIDE SEQUENCE</scope>
    <source>
        <strain evidence="3">JCM 5016</strain>
    </source>
</reference>